<dbReference type="EMBL" id="MFDD01000008">
    <property type="protein sequence ID" value="OGE40598.1"/>
    <property type="molecule type" value="Genomic_DNA"/>
</dbReference>
<evidence type="ECO:0000313" key="1">
    <source>
        <dbReference type="EMBL" id="OGE40598.1"/>
    </source>
</evidence>
<comment type="caution">
    <text evidence="1">The sequence shown here is derived from an EMBL/GenBank/DDBJ whole genome shotgun (WGS) entry which is preliminary data.</text>
</comment>
<organism evidence="1 2">
    <name type="scientific">Candidatus Daviesbacteria bacterium RIFCSPHIGHO2_02_FULL_43_12</name>
    <dbReference type="NCBI Taxonomy" id="1797776"/>
    <lineage>
        <taxon>Bacteria</taxon>
        <taxon>Candidatus Daviesiibacteriota</taxon>
    </lineage>
</organism>
<protein>
    <submittedName>
        <fullName evidence="1">Uncharacterized protein</fullName>
    </submittedName>
</protein>
<dbReference type="AlphaFoldDB" id="A0A1F5KI80"/>
<name>A0A1F5KI80_9BACT</name>
<proteinExistence type="predicted"/>
<reference evidence="1 2" key="1">
    <citation type="journal article" date="2016" name="Nat. Commun.">
        <title>Thousands of microbial genomes shed light on interconnected biogeochemical processes in an aquifer system.</title>
        <authorList>
            <person name="Anantharaman K."/>
            <person name="Brown C.T."/>
            <person name="Hug L.A."/>
            <person name="Sharon I."/>
            <person name="Castelle C.J."/>
            <person name="Probst A.J."/>
            <person name="Thomas B.C."/>
            <person name="Singh A."/>
            <person name="Wilkins M.J."/>
            <person name="Karaoz U."/>
            <person name="Brodie E.L."/>
            <person name="Williams K.H."/>
            <person name="Hubbard S.S."/>
            <person name="Banfield J.F."/>
        </authorList>
    </citation>
    <scope>NUCLEOTIDE SEQUENCE [LARGE SCALE GENOMIC DNA]</scope>
</reference>
<sequence>MEEETAVELAERYTQIMRPDEIADSDLLKAVSNVPRSLTQRGPRGEYPSRVISDELSFIADGTRWLTFTSNDWFHVASSPVYNPREIEKSDFSPTRTDPIFCYLDYTKGWSQLQRVVPRNRRPHWSFVPEKAYTDDYKAALAIEDHMNRMSRALKSPNATLVRI</sequence>
<dbReference type="Proteomes" id="UP000177328">
    <property type="component" value="Unassembled WGS sequence"/>
</dbReference>
<accession>A0A1F5KI80</accession>
<evidence type="ECO:0000313" key="2">
    <source>
        <dbReference type="Proteomes" id="UP000177328"/>
    </source>
</evidence>
<gene>
    <name evidence="1" type="ORF">A3D25_00580</name>
</gene>